<dbReference type="PANTHER" id="PTHR43375">
    <property type="entry name" value="OROTIDINE 5'-PHOSPHATE DECARBOXYLASE"/>
    <property type="match status" value="1"/>
</dbReference>
<dbReference type="Gene3D" id="3.20.20.70">
    <property type="entry name" value="Aldolase class I"/>
    <property type="match status" value="1"/>
</dbReference>
<keyword evidence="10" id="KW-1185">Reference proteome</keyword>
<feature type="active site" description="Proton donor" evidence="7">
    <location>
        <position position="96"/>
    </location>
</feature>
<dbReference type="SUPFAM" id="SSF51366">
    <property type="entry name" value="Ribulose-phoshate binding barrel"/>
    <property type="match status" value="1"/>
</dbReference>
<dbReference type="Proteomes" id="UP000427071">
    <property type="component" value="Chromosome"/>
</dbReference>
<feature type="domain" description="Orotidine 5'-phosphate decarboxylase" evidence="8">
    <location>
        <begin position="17"/>
        <end position="265"/>
    </location>
</feature>
<organism evidence="9 10">
    <name type="scientific">Corynebacterium kalinowskii</name>
    <dbReference type="NCBI Taxonomy" id="2675216"/>
    <lineage>
        <taxon>Bacteria</taxon>
        <taxon>Bacillati</taxon>
        <taxon>Actinomycetota</taxon>
        <taxon>Actinomycetes</taxon>
        <taxon>Mycobacteriales</taxon>
        <taxon>Corynebacteriaceae</taxon>
        <taxon>Corynebacterium</taxon>
    </lineage>
</organism>
<comment type="pathway">
    <text evidence="1 7">Pyrimidine metabolism; UMP biosynthesis via de novo pathway; UMP from orotate: step 2/2.</text>
</comment>
<comment type="catalytic activity">
    <reaction evidence="6 7">
        <text>orotidine 5'-phosphate + H(+) = UMP + CO2</text>
        <dbReference type="Rhea" id="RHEA:11596"/>
        <dbReference type="ChEBI" id="CHEBI:15378"/>
        <dbReference type="ChEBI" id="CHEBI:16526"/>
        <dbReference type="ChEBI" id="CHEBI:57538"/>
        <dbReference type="ChEBI" id="CHEBI:57865"/>
        <dbReference type="EC" id="4.1.1.23"/>
    </reaction>
</comment>
<dbReference type="InterPro" id="IPR011060">
    <property type="entry name" value="RibuloseP-bd_barrel"/>
</dbReference>
<dbReference type="EMBL" id="CP046452">
    <property type="protein sequence ID" value="QGU02100.1"/>
    <property type="molecule type" value="Genomic_DNA"/>
</dbReference>
<comment type="similarity">
    <text evidence="2 7">Belongs to the OMP decarboxylase family. Type 2 subfamily.</text>
</comment>
<accession>A0A6B8VXS2</accession>
<dbReference type="GO" id="GO:0004590">
    <property type="term" value="F:orotidine-5'-phosphate decarboxylase activity"/>
    <property type="evidence" value="ECO:0007669"/>
    <property type="project" value="UniProtKB-UniRule"/>
</dbReference>
<dbReference type="GO" id="GO:0006207">
    <property type="term" value="P:'de novo' pyrimidine nucleobase biosynthetic process"/>
    <property type="evidence" value="ECO:0007669"/>
    <property type="project" value="InterPro"/>
</dbReference>
<dbReference type="InterPro" id="IPR013785">
    <property type="entry name" value="Aldolase_TIM"/>
</dbReference>
<dbReference type="InterPro" id="IPR011995">
    <property type="entry name" value="OMPdecase_type-2"/>
</dbReference>
<evidence type="ECO:0000259" key="8">
    <source>
        <dbReference type="SMART" id="SM00934"/>
    </source>
</evidence>
<evidence type="ECO:0000256" key="7">
    <source>
        <dbReference type="HAMAP-Rule" id="MF_01215"/>
    </source>
</evidence>
<evidence type="ECO:0000256" key="3">
    <source>
        <dbReference type="ARBA" id="ARBA00022793"/>
    </source>
</evidence>
<dbReference type="Pfam" id="PF00215">
    <property type="entry name" value="OMPdecase"/>
    <property type="match status" value="1"/>
</dbReference>
<proteinExistence type="inferred from homology"/>
<reference evidence="10" key="1">
    <citation type="submission" date="2019-11" db="EMBL/GenBank/DDBJ databases">
        <title>Complete genome sequence of Corynebacterium kalinowskii 1959, a novel Corynebacterium species isolated from soil of a small paddock in Vilsendorf, Germany.</title>
        <authorList>
            <person name="Schaffert L."/>
            <person name="Ruwe M."/>
            <person name="Milse J."/>
            <person name="Hanuschka K."/>
            <person name="Ortseifen V."/>
            <person name="Droste J."/>
            <person name="Brandt D."/>
            <person name="Schlueter L."/>
            <person name="Kutter Y."/>
            <person name="Vinke S."/>
            <person name="Viehoefer P."/>
            <person name="Jacob L."/>
            <person name="Luebke N.-C."/>
            <person name="Schulte-Berndt E."/>
            <person name="Hain C."/>
            <person name="Linder M."/>
            <person name="Schmidt P."/>
            <person name="Wollenschlaeger L."/>
            <person name="Luttermann T."/>
            <person name="Thieme E."/>
            <person name="Hassa J."/>
            <person name="Haak M."/>
            <person name="Wittchen M."/>
            <person name="Mentz A."/>
            <person name="Persicke M."/>
            <person name="Busche T."/>
            <person name="Ruckert C."/>
        </authorList>
    </citation>
    <scope>NUCLEOTIDE SEQUENCE [LARGE SCALE GENOMIC DNA]</scope>
    <source>
        <strain evidence="10">1959</strain>
    </source>
</reference>
<evidence type="ECO:0000256" key="1">
    <source>
        <dbReference type="ARBA" id="ARBA00004861"/>
    </source>
</evidence>
<dbReference type="EC" id="4.1.1.23" evidence="7"/>
<keyword evidence="5 7" id="KW-0456">Lyase</keyword>
<dbReference type="HAMAP" id="MF_01215">
    <property type="entry name" value="OMPdecase_type2"/>
    <property type="match status" value="1"/>
</dbReference>
<dbReference type="AlphaFoldDB" id="A0A6B8VXS2"/>
<evidence type="ECO:0000313" key="9">
    <source>
        <dbReference type="EMBL" id="QGU02100.1"/>
    </source>
</evidence>
<sequence>METFGSKLLAITAERGRLCVGIDPHPSLLNSWNLPVSAEGVAAFSRICVEAFGDTVAVVKPQVAFFEAYGSRGYAILEETMGALREKGALVLADAKRGDIGSTMAAYAMAWLHPESSLVCDAVTVSPYLGVGALSPAFELAQSHGKGVYVLAATSNPEGVTIQSNGNDAGTSVAQQVVDEVASLNAIHGNAGVPGNFGVVVGATLESAPSLSKLNGSVLLPGVGAQGGTAADVARLAAGVEALAIPNISRGVLKAGPDVAALREAAQSAAQDFPGLINP</sequence>
<dbReference type="NCBIfam" id="TIGR02127">
    <property type="entry name" value="pyrF_sub2"/>
    <property type="match status" value="1"/>
</dbReference>
<dbReference type="SMART" id="SM00934">
    <property type="entry name" value="OMPdecase"/>
    <property type="match status" value="1"/>
</dbReference>
<evidence type="ECO:0000256" key="4">
    <source>
        <dbReference type="ARBA" id="ARBA00022975"/>
    </source>
</evidence>
<dbReference type="GO" id="GO:0044205">
    <property type="term" value="P:'de novo' UMP biosynthetic process"/>
    <property type="evidence" value="ECO:0007669"/>
    <property type="project" value="UniProtKB-UniRule"/>
</dbReference>
<protein>
    <recommendedName>
        <fullName evidence="7">Orotidine 5'-phosphate decarboxylase</fullName>
        <ecNumber evidence="7">4.1.1.23</ecNumber>
    </recommendedName>
    <alternativeName>
        <fullName evidence="7">OMP decarboxylase</fullName>
        <shortName evidence="7">OMPDCase</shortName>
        <shortName evidence="7">OMPdecase</shortName>
    </alternativeName>
</protein>
<dbReference type="PANTHER" id="PTHR43375:SF1">
    <property type="entry name" value="OROTIDINE 5'-PHOSPHATE DECARBOXYLASE"/>
    <property type="match status" value="1"/>
</dbReference>
<name>A0A6B8VXS2_9CORY</name>
<dbReference type="RefSeq" id="WP_156192452.1">
    <property type="nucleotide sequence ID" value="NZ_CP046452.1"/>
</dbReference>
<keyword evidence="3 7" id="KW-0210">Decarboxylase</keyword>
<dbReference type="PROSITE" id="PS00156">
    <property type="entry name" value="OMPDECASE"/>
    <property type="match status" value="1"/>
</dbReference>
<dbReference type="InterPro" id="IPR001754">
    <property type="entry name" value="OMPdeCOase_dom"/>
</dbReference>
<dbReference type="UniPathway" id="UPA00070">
    <property type="reaction ID" value="UER00120"/>
</dbReference>
<evidence type="ECO:0000256" key="6">
    <source>
        <dbReference type="ARBA" id="ARBA00049157"/>
    </source>
</evidence>
<dbReference type="InterPro" id="IPR018089">
    <property type="entry name" value="OMPdecase_AS"/>
</dbReference>
<gene>
    <name evidence="7" type="primary">pyrF</name>
    <name evidence="9" type="ORF">CKALI_06155</name>
</gene>
<dbReference type="KEGG" id="ckw:CKALI_06155"/>
<evidence type="ECO:0000256" key="2">
    <source>
        <dbReference type="ARBA" id="ARBA00008847"/>
    </source>
</evidence>
<dbReference type="CDD" id="cd04725">
    <property type="entry name" value="OMP_decarboxylase_like"/>
    <property type="match status" value="1"/>
</dbReference>
<keyword evidence="4 7" id="KW-0665">Pyrimidine biosynthesis</keyword>
<evidence type="ECO:0000256" key="5">
    <source>
        <dbReference type="ARBA" id="ARBA00023239"/>
    </source>
</evidence>
<evidence type="ECO:0000313" key="10">
    <source>
        <dbReference type="Proteomes" id="UP000427071"/>
    </source>
</evidence>